<name>A0A1E7FGE2_9STRA</name>
<feature type="non-terminal residue" evidence="2">
    <location>
        <position position="149"/>
    </location>
</feature>
<dbReference type="GO" id="GO:0015979">
    <property type="term" value="P:photosynthesis"/>
    <property type="evidence" value="ECO:0007669"/>
    <property type="project" value="InterPro"/>
</dbReference>
<dbReference type="InterPro" id="IPR016123">
    <property type="entry name" value="Mog1/PsbP_a/b/a-sand"/>
</dbReference>
<evidence type="ECO:0000313" key="3">
    <source>
        <dbReference type="Proteomes" id="UP000095751"/>
    </source>
</evidence>
<dbReference type="EMBL" id="KV784357">
    <property type="protein sequence ID" value="OEU17251.1"/>
    <property type="molecule type" value="Genomic_DNA"/>
</dbReference>
<evidence type="ECO:0000259" key="1">
    <source>
        <dbReference type="Pfam" id="PF01789"/>
    </source>
</evidence>
<dbReference type="GO" id="GO:0019898">
    <property type="term" value="C:extrinsic component of membrane"/>
    <property type="evidence" value="ECO:0007669"/>
    <property type="project" value="InterPro"/>
</dbReference>
<dbReference type="Pfam" id="PF01789">
    <property type="entry name" value="PsbP"/>
    <property type="match status" value="1"/>
</dbReference>
<feature type="domain" description="PsbP C-terminal" evidence="1">
    <location>
        <begin position="1"/>
        <end position="149"/>
    </location>
</feature>
<reference evidence="2 3" key="1">
    <citation type="submission" date="2016-09" db="EMBL/GenBank/DDBJ databases">
        <title>Extensive genetic diversity and differential bi-allelic expression allows diatom success in the polar Southern Ocean.</title>
        <authorList>
            <consortium name="DOE Joint Genome Institute"/>
            <person name="Mock T."/>
            <person name="Otillar R.P."/>
            <person name="Strauss J."/>
            <person name="Dupont C."/>
            <person name="Frickenhaus S."/>
            <person name="Maumus F."/>
            <person name="Mcmullan M."/>
            <person name="Sanges R."/>
            <person name="Schmutz J."/>
            <person name="Toseland A."/>
            <person name="Valas R."/>
            <person name="Veluchamy A."/>
            <person name="Ward B.J."/>
            <person name="Allen A."/>
            <person name="Barry K."/>
            <person name="Falciatore A."/>
            <person name="Ferrante M."/>
            <person name="Fortunato A.E."/>
            <person name="Gloeckner G."/>
            <person name="Gruber A."/>
            <person name="Hipkin R."/>
            <person name="Janech M."/>
            <person name="Kroth P."/>
            <person name="Leese F."/>
            <person name="Lindquist E."/>
            <person name="Lyon B.R."/>
            <person name="Martin J."/>
            <person name="Mayer C."/>
            <person name="Parker M."/>
            <person name="Quesneville H."/>
            <person name="Raymond J."/>
            <person name="Uhlig C."/>
            <person name="Valentin K.U."/>
            <person name="Worden A.Z."/>
            <person name="Armbrust E.V."/>
            <person name="Bowler C."/>
            <person name="Green B."/>
            <person name="Moulton V."/>
            <person name="Van Oosterhout C."/>
            <person name="Grigoriev I."/>
        </authorList>
    </citation>
    <scope>NUCLEOTIDE SEQUENCE [LARGE SCALE GENOMIC DNA]</scope>
    <source>
        <strain evidence="2 3">CCMP1102</strain>
    </source>
</reference>
<dbReference type="Proteomes" id="UP000095751">
    <property type="component" value="Unassembled WGS sequence"/>
</dbReference>
<accession>A0A1E7FGE2</accession>
<dbReference type="InParanoid" id="A0A1E7FGE2"/>
<dbReference type="SUPFAM" id="SSF55724">
    <property type="entry name" value="Mog1p/PsbP-like"/>
    <property type="match status" value="1"/>
</dbReference>
<dbReference type="AlphaFoldDB" id="A0A1E7FGE2"/>
<feature type="non-terminal residue" evidence="2">
    <location>
        <position position="1"/>
    </location>
</feature>
<protein>
    <recommendedName>
        <fullName evidence="1">PsbP C-terminal domain-containing protein</fullName>
    </recommendedName>
</protein>
<dbReference type="Gene3D" id="3.40.1000.10">
    <property type="entry name" value="Mog1/PsbP, alpha/beta/alpha sandwich"/>
    <property type="match status" value="1"/>
</dbReference>
<dbReference type="GO" id="GO:0009523">
    <property type="term" value="C:photosystem II"/>
    <property type="evidence" value="ECO:0007669"/>
    <property type="project" value="InterPro"/>
</dbReference>
<organism evidence="2 3">
    <name type="scientific">Fragilariopsis cylindrus CCMP1102</name>
    <dbReference type="NCBI Taxonomy" id="635003"/>
    <lineage>
        <taxon>Eukaryota</taxon>
        <taxon>Sar</taxon>
        <taxon>Stramenopiles</taxon>
        <taxon>Ochrophyta</taxon>
        <taxon>Bacillariophyta</taxon>
        <taxon>Bacillariophyceae</taxon>
        <taxon>Bacillariophycidae</taxon>
        <taxon>Bacillariales</taxon>
        <taxon>Bacillariaceae</taxon>
        <taxon>Fragilariopsis</taxon>
    </lineage>
</organism>
<keyword evidence="3" id="KW-1185">Reference proteome</keyword>
<dbReference type="GO" id="GO:0005509">
    <property type="term" value="F:calcium ion binding"/>
    <property type="evidence" value="ECO:0007669"/>
    <property type="project" value="InterPro"/>
</dbReference>
<gene>
    <name evidence="2" type="ORF">FRACYDRAFT_151807</name>
</gene>
<proteinExistence type="predicted"/>
<dbReference type="OrthoDB" id="2020701at2759"/>
<dbReference type="InterPro" id="IPR002683">
    <property type="entry name" value="PsbP_C"/>
</dbReference>
<evidence type="ECO:0000313" key="2">
    <source>
        <dbReference type="EMBL" id="OEU17251.1"/>
    </source>
</evidence>
<sequence>DKELTYQIAIPSSMKESSKPIKTHLDEVNFMSESTRGYQYGITVDPVRITSIKEFGTPEEVAARVVTAEVNRDGVFDVTLLEDPYQINNGVVDAYVLKYLSVGKRGRKVYTNKIFISPSQLLYVLTAQCKEDDFPAQEKDIKKTIESFQ</sequence>
<dbReference type="KEGG" id="fcy:FRACYDRAFT_151807"/>